<evidence type="ECO:0000256" key="3">
    <source>
        <dbReference type="ARBA" id="ARBA00022989"/>
    </source>
</evidence>
<reference evidence="8" key="1">
    <citation type="journal article" date="2019" name="Int. J. Syst. Evol. Microbiol.">
        <title>The Global Catalogue of Microorganisms (GCM) 10K type strain sequencing project: providing services to taxonomists for standard genome sequencing and annotation.</title>
        <authorList>
            <consortium name="The Broad Institute Genomics Platform"/>
            <consortium name="The Broad Institute Genome Sequencing Center for Infectious Disease"/>
            <person name="Wu L."/>
            <person name="Ma J."/>
        </authorList>
    </citation>
    <scope>NUCLEOTIDE SEQUENCE [LARGE SCALE GENOMIC DNA]</scope>
    <source>
        <strain evidence="8">JCM 10977</strain>
    </source>
</reference>
<evidence type="ECO:0000256" key="4">
    <source>
        <dbReference type="ARBA" id="ARBA00023136"/>
    </source>
</evidence>
<sequence length="249" mass="27619">MVTISRQAALRASQKMRPVLREIAVIAGGIVLYFGVRGLIDSRVDTAFRNAAHVVNLEQSVGLFTEPALQAAASQHGWLLRATDYIYIYGHWPVVLTTLLWLLIRHRAAYRRFRDAMLISGGIGLAIFALFPVAPPRFLTSYGFVDTVTQQTSAYRVLQPPAFVNQYAAVPSLHFGWNLLMGIAVAGFAGHWLARLFGWLMPLWMLISVVLTANHYLFDALAGGTVALFGLAVATRLARARERRTDHSQ</sequence>
<dbReference type="EMBL" id="BAAAHK010000003">
    <property type="protein sequence ID" value="GAA0927423.1"/>
    <property type="molecule type" value="Genomic_DNA"/>
</dbReference>
<evidence type="ECO:0000259" key="6">
    <source>
        <dbReference type="Pfam" id="PF14378"/>
    </source>
</evidence>
<feature type="transmembrane region" description="Helical" evidence="5">
    <location>
        <begin position="116"/>
        <end position="134"/>
    </location>
</feature>
<evidence type="ECO:0000256" key="5">
    <source>
        <dbReference type="SAM" id="Phobius"/>
    </source>
</evidence>
<keyword evidence="3 5" id="KW-1133">Transmembrane helix</keyword>
<feature type="transmembrane region" description="Helical" evidence="5">
    <location>
        <begin position="167"/>
        <end position="189"/>
    </location>
</feature>
<comment type="caution">
    <text evidence="7">The sequence shown here is derived from an EMBL/GenBank/DDBJ whole genome shotgun (WGS) entry which is preliminary data.</text>
</comment>
<comment type="subcellular location">
    <subcellularLocation>
        <location evidence="1">Membrane</location>
        <topology evidence="1">Multi-pass membrane protein</topology>
    </subcellularLocation>
</comment>
<keyword evidence="2 5" id="KW-0812">Transmembrane</keyword>
<feature type="transmembrane region" description="Helical" evidence="5">
    <location>
        <begin position="86"/>
        <end position="104"/>
    </location>
</feature>
<evidence type="ECO:0000313" key="7">
    <source>
        <dbReference type="EMBL" id="GAA0927423.1"/>
    </source>
</evidence>
<dbReference type="InterPro" id="IPR026841">
    <property type="entry name" value="Aur1/Ipt1"/>
</dbReference>
<dbReference type="Pfam" id="PF14378">
    <property type="entry name" value="PAP2_3"/>
    <property type="match status" value="1"/>
</dbReference>
<protein>
    <submittedName>
        <fullName evidence="7">Phosphatase PAP2 family protein</fullName>
    </submittedName>
</protein>
<accession>A0ABP3ZY95</accession>
<dbReference type="InterPro" id="IPR052185">
    <property type="entry name" value="IPC_Synthase-Related"/>
</dbReference>
<feature type="transmembrane region" description="Helical" evidence="5">
    <location>
        <begin position="220"/>
        <end position="238"/>
    </location>
</feature>
<dbReference type="RefSeq" id="WP_343964922.1">
    <property type="nucleotide sequence ID" value="NZ_BAAAHK010000003.1"/>
</dbReference>
<feature type="domain" description="Inositolphosphotransferase Aur1/Ipt1" evidence="6">
    <location>
        <begin position="54"/>
        <end position="232"/>
    </location>
</feature>
<dbReference type="PANTHER" id="PTHR31310">
    <property type="match status" value="1"/>
</dbReference>
<gene>
    <name evidence="7" type="ORF">GCM10009554_08310</name>
</gene>
<keyword evidence="4 5" id="KW-0472">Membrane</keyword>
<dbReference type="CDD" id="cd03386">
    <property type="entry name" value="PAP2_Aur1_like"/>
    <property type="match status" value="1"/>
</dbReference>
<keyword evidence="8" id="KW-1185">Reference proteome</keyword>
<organism evidence="7 8">
    <name type="scientific">Kribbella koreensis</name>
    <dbReference type="NCBI Taxonomy" id="57909"/>
    <lineage>
        <taxon>Bacteria</taxon>
        <taxon>Bacillati</taxon>
        <taxon>Actinomycetota</taxon>
        <taxon>Actinomycetes</taxon>
        <taxon>Propionibacteriales</taxon>
        <taxon>Kribbellaceae</taxon>
        <taxon>Kribbella</taxon>
    </lineage>
</organism>
<proteinExistence type="predicted"/>
<dbReference type="Proteomes" id="UP001500542">
    <property type="component" value="Unassembled WGS sequence"/>
</dbReference>
<evidence type="ECO:0000256" key="1">
    <source>
        <dbReference type="ARBA" id="ARBA00004141"/>
    </source>
</evidence>
<evidence type="ECO:0000313" key="8">
    <source>
        <dbReference type="Proteomes" id="UP001500542"/>
    </source>
</evidence>
<evidence type="ECO:0000256" key="2">
    <source>
        <dbReference type="ARBA" id="ARBA00022692"/>
    </source>
</evidence>
<dbReference type="PANTHER" id="PTHR31310:SF7">
    <property type="entry name" value="PA-PHOSPHATASE RELATED-FAMILY PROTEIN DDB_G0268928"/>
    <property type="match status" value="1"/>
</dbReference>
<name>A0ABP3ZY95_9ACTN</name>
<feature type="transmembrane region" description="Helical" evidence="5">
    <location>
        <begin position="196"/>
        <end position="214"/>
    </location>
</feature>
<feature type="transmembrane region" description="Helical" evidence="5">
    <location>
        <begin position="20"/>
        <end position="40"/>
    </location>
</feature>